<feature type="compositionally biased region" description="Basic and acidic residues" evidence="1">
    <location>
        <begin position="387"/>
        <end position="402"/>
    </location>
</feature>
<feature type="region of interest" description="Disordered" evidence="1">
    <location>
        <begin position="169"/>
        <end position="205"/>
    </location>
</feature>
<dbReference type="PANTHER" id="PTHR14659:SF1">
    <property type="entry name" value="ALPHA- AND GAMMA-ADAPTIN-BINDING PROTEIN P34"/>
    <property type="match status" value="1"/>
</dbReference>
<feature type="compositionally biased region" description="Acidic residues" evidence="1">
    <location>
        <begin position="356"/>
        <end position="365"/>
    </location>
</feature>
<gene>
    <name evidence="2" type="ORF">CCUS01_12734</name>
</gene>
<feature type="compositionally biased region" description="Basic and acidic residues" evidence="1">
    <location>
        <begin position="435"/>
        <end position="453"/>
    </location>
</feature>
<feature type="region of interest" description="Disordered" evidence="1">
    <location>
        <begin position="281"/>
        <end position="338"/>
    </location>
</feature>
<dbReference type="Proteomes" id="UP001239213">
    <property type="component" value="Unassembled WGS sequence"/>
</dbReference>
<dbReference type="PANTHER" id="PTHR14659">
    <property type="entry name" value="ALPHA- AND GAMMA-ADAPTIN-BINDING PROTEIN P34"/>
    <property type="match status" value="1"/>
</dbReference>
<feature type="compositionally biased region" description="Acidic residues" evidence="1">
    <location>
        <begin position="317"/>
        <end position="334"/>
    </location>
</feature>
<feature type="compositionally biased region" description="Low complexity" evidence="1">
    <location>
        <begin position="366"/>
        <end position="386"/>
    </location>
</feature>
<protein>
    <submittedName>
        <fullName evidence="2">Alpha and gamma adaptin binding protein p34</fullName>
    </submittedName>
</protein>
<feature type="region of interest" description="Disordered" evidence="1">
    <location>
        <begin position="431"/>
        <end position="453"/>
    </location>
</feature>
<dbReference type="EMBL" id="MPDP01000325">
    <property type="protein sequence ID" value="KAK1445240.1"/>
    <property type="molecule type" value="Genomic_DNA"/>
</dbReference>
<evidence type="ECO:0000256" key="1">
    <source>
        <dbReference type="SAM" id="MobiDB-lite"/>
    </source>
</evidence>
<feature type="compositionally biased region" description="Low complexity" evidence="1">
    <location>
        <begin position="169"/>
        <end position="198"/>
    </location>
</feature>
<name>A0AAI9TTP8_9PEZI</name>
<dbReference type="Gene3D" id="3.40.50.11960">
    <property type="match status" value="1"/>
</dbReference>
<dbReference type="AlphaFoldDB" id="A0AAI9TTP8"/>
<feature type="compositionally biased region" description="Acidic residues" evidence="1">
    <location>
        <begin position="403"/>
        <end position="412"/>
    </location>
</feature>
<organism evidence="2 3">
    <name type="scientific">Colletotrichum cuscutae</name>
    <dbReference type="NCBI Taxonomy" id="1209917"/>
    <lineage>
        <taxon>Eukaryota</taxon>
        <taxon>Fungi</taxon>
        <taxon>Dikarya</taxon>
        <taxon>Ascomycota</taxon>
        <taxon>Pezizomycotina</taxon>
        <taxon>Sordariomycetes</taxon>
        <taxon>Hypocreomycetidae</taxon>
        <taxon>Glomerellales</taxon>
        <taxon>Glomerellaceae</taxon>
        <taxon>Colletotrichum</taxon>
        <taxon>Colletotrichum acutatum species complex</taxon>
    </lineage>
</organism>
<proteinExistence type="predicted"/>
<feature type="compositionally biased region" description="Acidic residues" evidence="1">
    <location>
        <begin position="281"/>
        <end position="297"/>
    </location>
</feature>
<keyword evidence="3" id="KW-1185">Reference proteome</keyword>
<evidence type="ECO:0000313" key="3">
    <source>
        <dbReference type="Proteomes" id="UP001239213"/>
    </source>
</evidence>
<accession>A0AAI9TTP8</accession>
<sequence>MLHPKLPSHVSQADWTPSASSQTLAELAKFVYQRRVVQRFILFNNKNALNTQKSRSTNNIEERRKGDRVMEVKNPRRVLAVSLADSTQHLSRVIKDLTGTHPEPASTTLAGTTHILPIKTSYYTADVPIWLDLVDSPAEWSASFLSPKAKEVLTVLGGLAVVFALPSSPSSSSSTSAPLPADGTTPAPASVTAPATTPQPSPEDTRALITEVGRVVREGLGGWGWDGVGLGIGVGDGTADEWEDLCAEWGLEFVQVRGGKKDDGRNEFGARVLQALESNDWDAADDMDGPSDLDSDLDAAAGDLPRKPRPLAGGTGNDDDGDDNDDFDLDDPENLDFGFDRADFEGLKKAIWNLEQEPEDEDEVVEGGAADTAKAASGSAGGAATTEKPDSAKTTQEKKAEDAEKEDLDAEDVEKIEQMMRKLQAVRDLSAGLPEDQRRRMAKKAVGEVMKEL</sequence>
<evidence type="ECO:0000313" key="2">
    <source>
        <dbReference type="EMBL" id="KAK1445240.1"/>
    </source>
</evidence>
<feature type="region of interest" description="Disordered" evidence="1">
    <location>
        <begin position="352"/>
        <end position="415"/>
    </location>
</feature>
<dbReference type="Pfam" id="PF10199">
    <property type="entry name" value="Adaptin_binding"/>
    <property type="match status" value="1"/>
</dbReference>
<dbReference type="InterPro" id="IPR019341">
    <property type="entry name" value="Alpha/Gamma-adaptin-bd_p34"/>
</dbReference>
<comment type="caution">
    <text evidence="2">The sequence shown here is derived from an EMBL/GenBank/DDBJ whole genome shotgun (WGS) entry which is preliminary data.</text>
</comment>
<reference evidence="2" key="1">
    <citation type="submission" date="2016-11" db="EMBL/GenBank/DDBJ databases">
        <title>The genome sequence of Colletotrichum cuscutae.</title>
        <authorList>
            <person name="Baroncelli R."/>
        </authorList>
    </citation>
    <scope>NUCLEOTIDE SEQUENCE</scope>
    <source>
        <strain evidence="2">IMI 304802</strain>
    </source>
</reference>